<dbReference type="PANTHER" id="PTHR32024">
    <property type="entry name" value="TRK SYSTEM POTASSIUM UPTAKE PROTEIN TRKG-RELATED"/>
    <property type="match status" value="1"/>
</dbReference>
<dbReference type="Proteomes" id="UP000553981">
    <property type="component" value="Unassembled WGS sequence"/>
</dbReference>
<keyword evidence="3" id="KW-1003">Cell membrane</keyword>
<proteinExistence type="predicted"/>
<dbReference type="GO" id="GO:0008324">
    <property type="term" value="F:monoatomic cation transmembrane transporter activity"/>
    <property type="evidence" value="ECO:0007669"/>
    <property type="project" value="InterPro"/>
</dbReference>
<feature type="transmembrane region" description="Helical" evidence="8">
    <location>
        <begin position="87"/>
        <end position="111"/>
    </location>
</feature>
<evidence type="ECO:0000256" key="4">
    <source>
        <dbReference type="ARBA" id="ARBA00022692"/>
    </source>
</evidence>
<feature type="transmembrane region" description="Helical" evidence="8">
    <location>
        <begin position="266"/>
        <end position="284"/>
    </location>
</feature>
<keyword evidence="6" id="KW-0406">Ion transport</keyword>
<feature type="transmembrane region" description="Helical" evidence="8">
    <location>
        <begin position="358"/>
        <end position="382"/>
    </location>
</feature>
<keyword evidence="5 8" id="KW-1133">Transmembrane helix</keyword>
<evidence type="ECO:0000256" key="3">
    <source>
        <dbReference type="ARBA" id="ARBA00022475"/>
    </source>
</evidence>
<reference evidence="9 12" key="2">
    <citation type="submission" date="2020-04" db="EMBL/GenBank/DDBJ databases">
        <title>Antimicrobial susceptibility and clonality of vaginal-derived multi-drug resistant Mobiluncus isolates in China.</title>
        <authorList>
            <person name="Zhang X."/>
        </authorList>
    </citation>
    <scope>NUCLEOTIDE SEQUENCE [LARGE SCALE GENOMIC DNA]</scope>
    <source>
        <strain evidence="9 12">19</strain>
    </source>
</reference>
<accession>A0A2X3ANL7</accession>
<dbReference type="GO" id="GO:0030001">
    <property type="term" value="P:metal ion transport"/>
    <property type="evidence" value="ECO:0007669"/>
    <property type="project" value="UniProtKB-ARBA"/>
</dbReference>
<feature type="transmembrane region" description="Helical" evidence="8">
    <location>
        <begin position="240"/>
        <end position="259"/>
    </location>
</feature>
<reference evidence="10 11" key="1">
    <citation type="submission" date="2018-06" db="EMBL/GenBank/DDBJ databases">
        <authorList>
            <consortium name="Pathogen Informatics"/>
            <person name="Doyle S."/>
        </authorList>
    </citation>
    <scope>NUCLEOTIDE SEQUENCE [LARGE SCALE GENOMIC DNA]</scope>
    <source>
        <strain evidence="10 11">NCTC11820</strain>
    </source>
</reference>
<dbReference type="OMA" id="IFMLEWI"/>
<evidence type="ECO:0000313" key="12">
    <source>
        <dbReference type="Proteomes" id="UP000553981"/>
    </source>
</evidence>
<feature type="transmembrane region" description="Helical" evidence="8">
    <location>
        <begin position="169"/>
        <end position="190"/>
    </location>
</feature>
<protein>
    <submittedName>
        <fullName evidence="10">Ktr system potassium uptake protein B</fullName>
    </submittedName>
    <submittedName>
        <fullName evidence="9">TrkH family potassium uptake protein</fullName>
    </submittedName>
</protein>
<feature type="transmembrane region" description="Helical" evidence="8">
    <location>
        <begin position="417"/>
        <end position="438"/>
    </location>
</feature>
<organism evidence="10 11">
    <name type="scientific">Mobiluncus curtisii</name>
    <dbReference type="NCBI Taxonomy" id="2051"/>
    <lineage>
        <taxon>Bacteria</taxon>
        <taxon>Bacillati</taxon>
        <taxon>Actinomycetota</taxon>
        <taxon>Actinomycetes</taxon>
        <taxon>Actinomycetales</taxon>
        <taxon>Actinomycetaceae</taxon>
        <taxon>Mobiluncus</taxon>
    </lineage>
</organism>
<evidence type="ECO:0000256" key="8">
    <source>
        <dbReference type="SAM" id="Phobius"/>
    </source>
</evidence>
<keyword evidence="2" id="KW-0813">Transport</keyword>
<dbReference type="RefSeq" id="WP_004007958.1">
    <property type="nucleotide sequence ID" value="NZ_CAMYEK010000011.1"/>
</dbReference>
<feature type="transmembrane region" description="Helical" evidence="8">
    <location>
        <begin position="24"/>
        <end position="44"/>
    </location>
</feature>
<keyword evidence="7 8" id="KW-0472">Membrane</keyword>
<evidence type="ECO:0000256" key="7">
    <source>
        <dbReference type="ARBA" id="ARBA00023136"/>
    </source>
</evidence>
<feature type="transmembrane region" description="Helical" evidence="8">
    <location>
        <begin position="137"/>
        <end position="157"/>
    </location>
</feature>
<feature type="transmembrane region" description="Helical" evidence="8">
    <location>
        <begin position="304"/>
        <end position="337"/>
    </location>
</feature>
<dbReference type="EMBL" id="UASJ01000001">
    <property type="protein sequence ID" value="SQB63370.1"/>
    <property type="molecule type" value="Genomic_DNA"/>
</dbReference>
<evidence type="ECO:0000256" key="2">
    <source>
        <dbReference type="ARBA" id="ARBA00022448"/>
    </source>
</evidence>
<dbReference type="EMBL" id="JABCUI010000001">
    <property type="protein sequence ID" value="NMW86378.1"/>
    <property type="molecule type" value="Genomic_DNA"/>
</dbReference>
<dbReference type="GO" id="GO:0005886">
    <property type="term" value="C:plasma membrane"/>
    <property type="evidence" value="ECO:0007669"/>
    <property type="project" value="UniProtKB-SubCell"/>
</dbReference>
<dbReference type="PANTHER" id="PTHR32024:SF1">
    <property type="entry name" value="KTR SYSTEM POTASSIUM UPTAKE PROTEIN B"/>
    <property type="match status" value="1"/>
</dbReference>
<dbReference type="InterPro" id="IPR003445">
    <property type="entry name" value="Cat_transpt"/>
</dbReference>
<dbReference type="GeneID" id="55564709"/>
<evidence type="ECO:0000256" key="5">
    <source>
        <dbReference type="ARBA" id="ARBA00022989"/>
    </source>
</evidence>
<name>A0A2X3ANL7_9ACTO</name>
<evidence type="ECO:0000256" key="6">
    <source>
        <dbReference type="ARBA" id="ARBA00023065"/>
    </source>
</evidence>
<evidence type="ECO:0000313" key="11">
    <source>
        <dbReference type="Proteomes" id="UP000250245"/>
    </source>
</evidence>
<evidence type="ECO:0000256" key="1">
    <source>
        <dbReference type="ARBA" id="ARBA00004651"/>
    </source>
</evidence>
<sequence length="456" mass="48037">MKFFANLREKSGKWFDELARRAPARLTLAVFLSIIVVQTVLLSLPIATRDPGHARFIDALFTSTSAVCVTGLTVVPTDTYWSPFGLVVIMLGVEIGGLGVMTLASMLSLAVSRHIGLTARILAAGEKKSSLGEVGSLGKMALLVSVSVESVIALMLFPEFIRQDYGIGLSAWYALFMAVSVFNNAGFVIVPGGVEQFVADFGIIGPMCLGVFIGAIGFPVSLDLARNWRRPKHLSLHSKLTITTYLALSVVGGGINGIIEWDNPRTLGALDLPGKLLAALLGAFNARSLGVSTIDVGSMHEASWFVSSIMMFIGGGSASTAGGIKVTTFAVMVLAIVAEVRGNRDIEAFGRRIGPSTVRLAVAVVAMSALVIGLSTATLLLLTNLPLSEALFEVNSAFGTVGLSTGVTGSLPDSGKILLSLLMFTGRVGTMTFGAALAMRNRRRVIRFPEEAPSIG</sequence>
<feature type="transmembrane region" description="Helical" evidence="8">
    <location>
        <begin position="197"/>
        <end position="220"/>
    </location>
</feature>
<keyword evidence="4 8" id="KW-0812">Transmembrane</keyword>
<dbReference type="Pfam" id="PF02386">
    <property type="entry name" value="TrkH"/>
    <property type="match status" value="1"/>
</dbReference>
<evidence type="ECO:0000313" key="10">
    <source>
        <dbReference type="EMBL" id="SQB63370.1"/>
    </source>
</evidence>
<comment type="subcellular location">
    <subcellularLocation>
        <location evidence="1">Cell membrane</location>
        <topology evidence="1">Multi-pass membrane protein</topology>
    </subcellularLocation>
</comment>
<gene>
    <name evidence="10" type="primary">ktrB_1</name>
    <name evidence="9" type="ORF">HHJ67_01200</name>
    <name evidence="10" type="ORF">NCTC11820_00139</name>
</gene>
<dbReference type="Proteomes" id="UP000250245">
    <property type="component" value="Unassembled WGS sequence"/>
</dbReference>
<dbReference type="AlphaFoldDB" id="A0A2X3ANL7"/>
<evidence type="ECO:0000313" key="9">
    <source>
        <dbReference type="EMBL" id="NMW86378.1"/>
    </source>
</evidence>